<dbReference type="PANTHER" id="PTHR30388">
    <property type="entry name" value="ALDEHYDE OXIDOREDUCTASE MOLYBDENUM COFACTOR ASSEMBLY PROTEIN"/>
    <property type="match status" value="1"/>
</dbReference>
<evidence type="ECO:0000259" key="1">
    <source>
        <dbReference type="Pfam" id="PF02625"/>
    </source>
</evidence>
<dbReference type="AlphaFoldDB" id="A0A0F3KV53"/>
<dbReference type="Pfam" id="PF02625">
    <property type="entry name" value="XdhC_CoxI"/>
    <property type="match status" value="1"/>
</dbReference>
<gene>
    <name evidence="3" type="ORF">VI08_09755</name>
</gene>
<dbReference type="InterPro" id="IPR027051">
    <property type="entry name" value="XdhC_Rossmann_dom"/>
</dbReference>
<organism evidence="3 4">
    <name type="scientific">Luteibacter yeojuensis</name>
    <dbReference type="NCBI Taxonomy" id="345309"/>
    <lineage>
        <taxon>Bacteria</taxon>
        <taxon>Pseudomonadati</taxon>
        <taxon>Pseudomonadota</taxon>
        <taxon>Gammaproteobacteria</taxon>
        <taxon>Lysobacterales</taxon>
        <taxon>Rhodanobacteraceae</taxon>
        <taxon>Luteibacter</taxon>
    </lineage>
</organism>
<sequence>MKSHGELTDLAAAWRDVAAKGTPAALATILHTSGSTFRRVGAAMLVRADRSVVNPLAGGCPQQDIVDKSLSVMETGRVAYVAYNAEQGLDMLMDIGCGGELEVAIEPLDHRGPSFLDVLDHALGSSQPFRITTDFPPPGHVGGVTRAVHMLGAGATARDAAASEPHTDGTRLVETFDAPVSLVVAGASHEGRELATLAARLGWRGAIVDTSIDRLSQLGPTPPGWSAVETHPGRLAQAVRLHRATAMLAMTHDLALDIAWLEAGAAAGAFYLGALGSQQRARAIRHAVASTVLHVPAGLDIGSNTTREIALSIVAEIMAARHARDGRALSQTGGPIH</sequence>
<dbReference type="Gene3D" id="3.40.50.720">
    <property type="entry name" value="NAD(P)-binding Rossmann-like Domain"/>
    <property type="match status" value="1"/>
</dbReference>
<dbReference type="EMBL" id="JZRB01000018">
    <property type="protein sequence ID" value="KJV34847.1"/>
    <property type="molecule type" value="Genomic_DNA"/>
</dbReference>
<evidence type="ECO:0000259" key="2">
    <source>
        <dbReference type="Pfam" id="PF13478"/>
    </source>
</evidence>
<proteinExistence type="predicted"/>
<feature type="domain" description="XdhC Rossmann" evidence="2">
    <location>
        <begin position="182"/>
        <end position="317"/>
    </location>
</feature>
<name>A0A0F3KV53_9GAMM</name>
<dbReference type="PATRIC" id="fig|345309.4.peg.1191"/>
<evidence type="ECO:0000313" key="3">
    <source>
        <dbReference type="EMBL" id="KJV34847.1"/>
    </source>
</evidence>
<dbReference type="Pfam" id="PF13478">
    <property type="entry name" value="XdhC_C"/>
    <property type="match status" value="1"/>
</dbReference>
<keyword evidence="4" id="KW-1185">Reference proteome</keyword>
<dbReference type="InterPro" id="IPR052698">
    <property type="entry name" value="MoCofactor_Util/Proc"/>
</dbReference>
<dbReference type="Proteomes" id="UP000033651">
    <property type="component" value="Unassembled WGS sequence"/>
</dbReference>
<accession>A0A0F3KV53</accession>
<reference evidence="3 4" key="1">
    <citation type="submission" date="2015-03" db="EMBL/GenBank/DDBJ databases">
        <title>Draft genome sequence of Luteibacter yeojuensis strain SU11.</title>
        <authorList>
            <person name="Sulaiman J."/>
            <person name="Priya K."/>
            <person name="Chan K.-G."/>
        </authorList>
    </citation>
    <scope>NUCLEOTIDE SEQUENCE [LARGE SCALE GENOMIC DNA]</scope>
    <source>
        <strain evidence="3 4">SU11</strain>
    </source>
</reference>
<dbReference type="InterPro" id="IPR003777">
    <property type="entry name" value="XdhC_CoxI"/>
</dbReference>
<evidence type="ECO:0008006" key="5">
    <source>
        <dbReference type="Google" id="ProtNLM"/>
    </source>
</evidence>
<evidence type="ECO:0000313" key="4">
    <source>
        <dbReference type="Proteomes" id="UP000033651"/>
    </source>
</evidence>
<dbReference type="RefSeq" id="WP_045829373.1">
    <property type="nucleotide sequence ID" value="NZ_JZRB01000018.1"/>
</dbReference>
<protein>
    <recommendedName>
        <fullName evidence="5">Xanthine dehydrogenase accessory factor</fullName>
    </recommendedName>
</protein>
<dbReference type="PANTHER" id="PTHR30388:SF6">
    <property type="entry name" value="XANTHINE DEHYDROGENASE SUBUNIT A-RELATED"/>
    <property type="match status" value="1"/>
</dbReference>
<comment type="caution">
    <text evidence="3">The sequence shown here is derived from an EMBL/GenBank/DDBJ whole genome shotgun (WGS) entry which is preliminary data.</text>
</comment>
<feature type="domain" description="XdhC- CoxI" evidence="1">
    <location>
        <begin position="18"/>
        <end position="82"/>
    </location>
</feature>